<gene>
    <name evidence="2" type="ORF">EYF80_050731</name>
</gene>
<dbReference type="AlphaFoldDB" id="A0A4Z2FCY0"/>
<dbReference type="EMBL" id="SRLO01001309">
    <property type="protein sequence ID" value="TNN39096.1"/>
    <property type="molecule type" value="Genomic_DNA"/>
</dbReference>
<comment type="caution">
    <text evidence="2">The sequence shown here is derived from an EMBL/GenBank/DDBJ whole genome shotgun (WGS) entry which is preliminary data.</text>
</comment>
<keyword evidence="3" id="KW-1185">Reference proteome</keyword>
<name>A0A4Z2FCY0_9TELE</name>
<feature type="region of interest" description="Disordered" evidence="1">
    <location>
        <begin position="1"/>
        <end position="32"/>
    </location>
</feature>
<feature type="compositionally biased region" description="Basic and acidic residues" evidence="1">
    <location>
        <begin position="123"/>
        <end position="149"/>
    </location>
</feature>
<sequence length="161" mass="17469">MSYRSDARSTPTRCQRSRPNEPRAAETPPRILTPPTKRFILRATSYTRPASREVLVQVSVTAGIEAAAGRAVGELLRHLVIDQIPYSGGSPAAVRSGGSALSFLGLWENLKGHGFGAKNACKKEKREDIAGSEELRPPRRSTAEEEHRRGGAPQASGPRKE</sequence>
<dbReference type="Proteomes" id="UP000314294">
    <property type="component" value="Unassembled WGS sequence"/>
</dbReference>
<accession>A0A4Z2FCY0</accession>
<proteinExistence type="predicted"/>
<evidence type="ECO:0000313" key="3">
    <source>
        <dbReference type="Proteomes" id="UP000314294"/>
    </source>
</evidence>
<evidence type="ECO:0000256" key="1">
    <source>
        <dbReference type="SAM" id="MobiDB-lite"/>
    </source>
</evidence>
<evidence type="ECO:0000313" key="2">
    <source>
        <dbReference type="EMBL" id="TNN39096.1"/>
    </source>
</evidence>
<protein>
    <submittedName>
        <fullName evidence="2">Uncharacterized protein</fullName>
    </submittedName>
</protein>
<reference evidence="2 3" key="1">
    <citation type="submission" date="2019-03" db="EMBL/GenBank/DDBJ databases">
        <title>First draft genome of Liparis tanakae, snailfish: a comprehensive survey of snailfish specific genes.</title>
        <authorList>
            <person name="Kim W."/>
            <person name="Song I."/>
            <person name="Jeong J.-H."/>
            <person name="Kim D."/>
            <person name="Kim S."/>
            <person name="Ryu S."/>
            <person name="Song J.Y."/>
            <person name="Lee S.K."/>
        </authorList>
    </citation>
    <scope>NUCLEOTIDE SEQUENCE [LARGE SCALE GENOMIC DNA]</scope>
    <source>
        <tissue evidence="2">Muscle</tissue>
    </source>
</reference>
<feature type="region of interest" description="Disordered" evidence="1">
    <location>
        <begin position="123"/>
        <end position="161"/>
    </location>
</feature>
<organism evidence="2 3">
    <name type="scientific">Liparis tanakae</name>
    <name type="common">Tanaka's snailfish</name>
    <dbReference type="NCBI Taxonomy" id="230148"/>
    <lineage>
        <taxon>Eukaryota</taxon>
        <taxon>Metazoa</taxon>
        <taxon>Chordata</taxon>
        <taxon>Craniata</taxon>
        <taxon>Vertebrata</taxon>
        <taxon>Euteleostomi</taxon>
        <taxon>Actinopterygii</taxon>
        <taxon>Neopterygii</taxon>
        <taxon>Teleostei</taxon>
        <taxon>Neoteleostei</taxon>
        <taxon>Acanthomorphata</taxon>
        <taxon>Eupercaria</taxon>
        <taxon>Perciformes</taxon>
        <taxon>Cottioidei</taxon>
        <taxon>Cottales</taxon>
        <taxon>Liparidae</taxon>
        <taxon>Liparis</taxon>
    </lineage>
</organism>